<reference evidence="11" key="1">
    <citation type="journal article" date="2013" name="Proc. Natl. Acad. Sci. U.S.A.">
        <title>Improving the coverage of the cyanobacterial phylum using diversity-driven genome sequencing.</title>
        <authorList>
            <person name="Shih P.M."/>
            <person name="Wu D."/>
            <person name="Latifi A."/>
            <person name="Axen S.D."/>
            <person name="Fewer D.P."/>
            <person name="Talla E."/>
            <person name="Calteau A."/>
            <person name="Cai F."/>
            <person name="Tandeau de Marsac N."/>
            <person name="Rippka R."/>
            <person name="Herdman M."/>
            <person name="Sivonen K."/>
            <person name="Coursin T."/>
            <person name="Laurent T."/>
            <person name="Goodwin L."/>
            <person name="Nolan M."/>
            <person name="Davenport K.W."/>
            <person name="Han C.S."/>
            <person name="Rubin E.M."/>
            <person name="Eisen J.A."/>
            <person name="Woyke T."/>
            <person name="Gugger M."/>
            <person name="Kerfeld C.A."/>
        </authorList>
    </citation>
    <scope>NUCLEOTIDE SEQUENCE [LARGE SCALE GENOMIC DNA]</scope>
    <source>
        <strain evidence="11">ATCC 29371 / PCC 7437</strain>
    </source>
</reference>
<dbReference type="AlphaFoldDB" id="K9XVM1"/>
<feature type="transmembrane region" description="Helical" evidence="8">
    <location>
        <begin position="12"/>
        <end position="32"/>
    </location>
</feature>
<feature type="transmembrane region" description="Helical" evidence="8">
    <location>
        <begin position="180"/>
        <end position="199"/>
    </location>
</feature>
<dbReference type="PANTHER" id="PTHR22936">
    <property type="entry name" value="RHOMBOID-RELATED"/>
    <property type="match status" value="1"/>
</dbReference>
<evidence type="ECO:0000313" key="11">
    <source>
        <dbReference type="Proteomes" id="UP000010473"/>
    </source>
</evidence>
<feature type="transmembrane region" description="Helical" evidence="8">
    <location>
        <begin position="63"/>
        <end position="82"/>
    </location>
</feature>
<accession>K9XVM1</accession>
<dbReference type="HOGENOM" id="CLU_055068_3_0_3"/>
<keyword evidence="11" id="KW-1185">Reference proteome</keyword>
<dbReference type="Proteomes" id="UP000010473">
    <property type="component" value="Chromosome"/>
</dbReference>
<evidence type="ECO:0000256" key="6">
    <source>
        <dbReference type="ARBA" id="ARBA00022989"/>
    </source>
</evidence>
<dbReference type="eggNOG" id="COG0705">
    <property type="taxonomic scope" value="Bacteria"/>
</dbReference>
<dbReference type="SUPFAM" id="SSF144091">
    <property type="entry name" value="Rhomboid-like"/>
    <property type="match status" value="1"/>
</dbReference>
<protein>
    <submittedName>
        <fullName evidence="10">Rhomboid family protein</fullName>
    </submittedName>
</protein>
<organism evidence="10 11">
    <name type="scientific">Stanieria cyanosphaera (strain ATCC 29371 / PCC 7437)</name>
    <dbReference type="NCBI Taxonomy" id="111780"/>
    <lineage>
        <taxon>Bacteria</taxon>
        <taxon>Bacillati</taxon>
        <taxon>Cyanobacteriota</taxon>
        <taxon>Cyanophyceae</taxon>
        <taxon>Pleurocapsales</taxon>
        <taxon>Dermocarpellaceae</taxon>
        <taxon>Stanieria</taxon>
    </lineage>
</organism>
<evidence type="ECO:0000256" key="4">
    <source>
        <dbReference type="ARBA" id="ARBA00022801"/>
    </source>
</evidence>
<name>K9XVM1_STAC7</name>
<dbReference type="Gene3D" id="1.20.1540.10">
    <property type="entry name" value="Rhomboid-like"/>
    <property type="match status" value="1"/>
</dbReference>
<dbReference type="KEGG" id="scs:Sta7437_2588"/>
<keyword evidence="6 8" id="KW-1133">Transmembrane helix</keyword>
<evidence type="ECO:0000256" key="3">
    <source>
        <dbReference type="ARBA" id="ARBA00022692"/>
    </source>
</evidence>
<keyword evidence="4" id="KW-0378">Hydrolase</keyword>
<dbReference type="OrthoDB" id="9813074at2"/>
<keyword evidence="5" id="KW-0720">Serine protease</keyword>
<evidence type="ECO:0000256" key="7">
    <source>
        <dbReference type="ARBA" id="ARBA00023136"/>
    </source>
</evidence>
<dbReference type="STRING" id="111780.Sta7437_2588"/>
<dbReference type="InterPro" id="IPR035952">
    <property type="entry name" value="Rhomboid-like_sf"/>
</dbReference>
<dbReference type="Pfam" id="PF01694">
    <property type="entry name" value="Rhomboid"/>
    <property type="match status" value="1"/>
</dbReference>
<evidence type="ECO:0000256" key="8">
    <source>
        <dbReference type="SAM" id="Phobius"/>
    </source>
</evidence>
<feature type="transmembrane region" description="Helical" evidence="8">
    <location>
        <begin position="120"/>
        <end position="145"/>
    </location>
</feature>
<feature type="domain" description="Peptidase S54 rhomboid" evidence="9">
    <location>
        <begin position="53"/>
        <end position="196"/>
    </location>
</feature>
<dbReference type="RefSeq" id="WP_015193787.1">
    <property type="nucleotide sequence ID" value="NC_019748.1"/>
</dbReference>
<dbReference type="PANTHER" id="PTHR22936:SF69">
    <property type="entry name" value="RHOMBOID-LIKE PROTEIN"/>
    <property type="match status" value="1"/>
</dbReference>
<dbReference type="GO" id="GO:0016020">
    <property type="term" value="C:membrane"/>
    <property type="evidence" value="ECO:0007669"/>
    <property type="project" value="UniProtKB-SubCell"/>
</dbReference>
<sequence>MNKTHQKRFYPITYILICINLTLFALEIKLGGSENLNTLDYLGALIPEKAIAGEWWRLLSANFLHFGWLHLITNMAALYFLGRLVEASFGLIRYLIVYFFSGIGAMFLFTLFTLKTGEENVVLVGASAAIMGLIGSILAIFLQIWFKKRTKVNARRLRLIIVVIIIQFLFDNLVPEVSFSSHLFGLIIGFVISSFLLLLQIRNKELSS</sequence>
<evidence type="ECO:0000256" key="2">
    <source>
        <dbReference type="ARBA" id="ARBA00022670"/>
    </source>
</evidence>
<evidence type="ECO:0000256" key="1">
    <source>
        <dbReference type="ARBA" id="ARBA00004141"/>
    </source>
</evidence>
<keyword evidence="2" id="KW-0645">Protease</keyword>
<dbReference type="InterPro" id="IPR022764">
    <property type="entry name" value="Peptidase_S54_rhomboid_dom"/>
</dbReference>
<keyword evidence="3 8" id="KW-0812">Transmembrane</keyword>
<dbReference type="GO" id="GO:0006508">
    <property type="term" value="P:proteolysis"/>
    <property type="evidence" value="ECO:0007669"/>
    <property type="project" value="UniProtKB-KW"/>
</dbReference>
<feature type="transmembrane region" description="Helical" evidence="8">
    <location>
        <begin position="94"/>
        <end position="114"/>
    </location>
</feature>
<evidence type="ECO:0000313" key="10">
    <source>
        <dbReference type="EMBL" id="AFZ36119.1"/>
    </source>
</evidence>
<evidence type="ECO:0000259" key="9">
    <source>
        <dbReference type="Pfam" id="PF01694"/>
    </source>
</evidence>
<feature type="transmembrane region" description="Helical" evidence="8">
    <location>
        <begin position="157"/>
        <end position="174"/>
    </location>
</feature>
<gene>
    <name evidence="10" type="ordered locus">Sta7437_2588</name>
</gene>
<evidence type="ECO:0000256" key="5">
    <source>
        <dbReference type="ARBA" id="ARBA00022825"/>
    </source>
</evidence>
<dbReference type="GO" id="GO:0004252">
    <property type="term" value="F:serine-type endopeptidase activity"/>
    <property type="evidence" value="ECO:0007669"/>
    <property type="project" value="InterPro"/>
</dbReference>
<comment type="subcellular location">
    <subcellularLocation>
        <location evidence="1">Membrane</location>
        <topology evidence="1">Multi-pass membrane protein</topology>
    </subcellularLocation>
</comment>
<keyword evidence="7 8" id="KW-0472">Membrane</keyword>
<dbReference type="InterPro" id="IPR002610">
    <property type="entry name" value="Peptidase_S54_rhomboid-like"/>
</dbReference>
<proteinExistence type="predicted"/>
<dbReference type="EMBL" id="CP003653">
    <property type="protein sequence ID" value="AFZ36119.1"/>
    <property type="molecule type" value="Genomic_DNA"/>
</dbReference>